<gene>
    <name evidence="1" type="ORF">BLL42_27690</name>
</gene>
<geneLocation type="plasmid" evidence="1">
    <name>unnamed1</name>
</geneLocation>
<evidence type="ECO:0008006" key="3">
    <source>
        <dbReference type="Google" id="ProtNLM"/>
    </source>
</evidence>
<dbReference type="Proteomes" id="UP000182567">
    <property type="component" value="Plasmid unnamed1"/>
</dbReference>
<protein>
    <recommendedName>
        <fullName evidence="3">Transposase IS4-like domain-containing protein</fullName>
    </recommendedName>
</protein>
<keyword evidence="1" id="KW-0614">Plasmid</keyword>
<organism evidence="1 2">
    <name type="scientific">Pseudomonas frederiksbergensis</name>
    <dbReference type="NCBI Taxonomy" id="104087"/>
    <lineage>
        <taxon>Bacteria</taxon>
        <taxon>Pseudomonadati</taxon>
        <taxon>Pseudomonadota</taxon>
        <taxon>Gammaproteobacteria</taxon>
        <taxon>Pseudomonadales</taxon>
        <taxon>Pseudomonadaceae</taxon>
        <taxon>Pseudomonas</taxon>
    </lineage>
</organism>
<reference evidence="2" key="1">
    <citation type="submission" date="2016-10" db="EMBL/GenBank/DDBJ databases">
        <title>Pseudomonas frederiksbergensis ERGS4:02 complete genome.</title>
        <authorList>
            <person name="Kumar R."/>
            <person name="Acharya V."/>
            <person name="Singh D."/>
        </authorList>
    </citation>
    <scope>NUCLEOTIDE SEQUENCE [LARGE SCALE GENOMIC DNA]</scope>
    <source>
        <strain evidence="2">ERGS4:02</strain>
        <plasmid evidence="2">Plasmid unnamed1</plasmid>
    </source>
</reference>
<evidence type="ECO:0000313" key="2">
    <source>
        <dbReference type="Proteomes" id="UP000182567"/>
    </source>
</evidence>
<sequence length="147" mass="17056">MHYEQTLLRSMLDTLKPGDILLGDAYYATYFLLYELQRRGVDGVFEQYGIRRRSTDFRLGQSLGTEDHLIEYQKPVRRPVWMSQQYFEQAPQRLQIRELRVGGKTLATTLKCPKQVPKMALKSLYSKRPLNTPCVIKRAPTCAATAR</sequence>
<dbReference type="EMBL" id="CP017887">
    <property type="protein sequence ID" value="APC19515.1"/>
    <property type="molecule type" value="Genomic_DNA"/>
</dbReference>
<evidence type="ECO:0000313" key="1">
    <source>
        <dbReference type="EMBL" id="APC19515.1"/>
    </source>
</evidence>
<accession>A0A1J0EU55</accession>
<proteinExistence type="predicted"/>
<name>A0A1J0EU55_9PSED</name>
<dbReference type="AlphaFoldDB" id="A0A1J0EU55"/>